<dbReference type="GO" id="GO:0042802">
    <property type="term" value="F:identical protein binding"/>
    <property type="evidence" value="ECO:0007669"/>
    <property type="project" value="UniProtKB-ARBA"/>
</dbReference>
<dbReference type="KEGG" id="mzi:HWN40_00515"/>
<comment type="subunit">
    <text evidence="1 6">Monomer and homodimer.</text>
</comment>
<dbReference type="AlphaFoldDB" id="A0A7D5IMD3"/>
<accession>A0A7D5IMD3</accession>
<organism evidence="7 8">
    <name type="scientific">Methanolobus zinderi</name>
    <dbReference type="NCBI Taxonomy" id="536044"/>
    <lineage>
        <taxon>Archaea</taxon>
        <taxon>Methanobacteriati</taxon>
        <taxon>Methanobacteriota</taxon>
        <taxon>Stenosarchaea group</taxon>
        <taxon>Methanomicrobia</taxon>
        <taxon>Methanosarcinales</taxon>
        <taxon>Methanosarcinaceae</taxon>
        <taxon>Methanolobus</taxon>
    </lineage>
</organism>
<proteinExistence type="inferred from homology"/>
<comment type="function">
    <text evidence="6">Catalyzes the cleavage of the N-glycosidic bond of deoxyribonucleoside 5'-monophosphates to yield deoxyribose 5-phosphate and a purine or pyrimidine base.</text>
</comment>
<dbReference type="InterPro" id="IPR051239">
    <property type="entry name" value="2'-dNMP_N-hydrolase"/>
</dbReference>
<comment type="similarity">
    <text evidence="6">Belongs to the 2'-deoxynucleoside 5'-phosphate N-hydrolase 1 family.</text>
</comment>
<dbReference type="SUPFAM" id="SSF52309">
    <property type="entry name" value="N-(deoxy)ribosyltransferase-like"/>
    <property type="match status" value="1"/>
</dbReference>
<comment type="catalytic activity">
    <reaction evidence="6">
        <text>a purine 2'-deoxyribonucleoside 5'-phosphate + H2O = a purine nucleobase + 2-deoxy-D-ribose 5-phosphate</text>
        <dbReference type="Rhea" id="RHEA:51132"/>
        <dbReference type="ChEBI" id="CHEBI:15377"/>
        <dbReference type="ChEBI" id="CHEBI:26386"/>
        <dbReference type="ChEBI" id="CHEBI:62877"/>
        <dbReference type="ChEBI" id="CHEBI:142198"/>
    </reaction>
</comment>
<dbReference type="FunFam" id="3.40.50.450:FF:000019">
    <property type="entry name" value="2'-deoxynucleoside 5'-phosphate N-hydrolase 1"/>
    <property type="match status" value="1"/>
</dbReference>
<evidence type="ECO:0000256" key="1">
    <source>
        <dbReference type="ARBA" id="ARBA00011407"/>
    </source>
</evidence>
<dbReference type="OrthoDB" id="30967at2157"/>
<evidence type="ECO:0000256" key="5">
    <source>
        <dbReference type="ARBA" id="ARBA00047460"/>
    </source>
</evidence>
<dbReference type="RefSeq" id="WP_176963928.1">
    <property type="nucleotide sequence ID" value="NZ_CP058215.1"/>
</dbReference>
<dbReference type="InterPro" id="IPR007710">
    <property type="entry name" value="Nucleoside_deoxyribTrfase"/>
</dbReference>
<dbReference type="EC" id="3.2.2.-" evidence="6"/>
<evidence type="ECO:0000256" key="4">
    <source>
        <dbReference type="ARBA" id="ARBA00023295"/>
    </source>
</evidence>
<name>A0A7D5IMD3_9EURY</name>
<comment type="catalytic activity">
    <reaction evidence="6">
        <text>a pyrimidine 2'-deoxyribonucleoside 5'-phosphate + H2O = a pyrimidine nucleobase + 2-deoxy-D-ribose 5-phosphate</text>
        <dbReference type="Rhea" id="RHEA:57852"/>
        <dbReference type="ChEBI" id="CHEBI:15377"/>
        <dbReference type="ChEBI" id="CHEBI:26432"/>
        <dbReference type="ChEBI" id="CHEBI:62877"/>
        <dbReference type="ChEBI" id="CHEBI:142209"/>
    </reaction>
</comment>
<dbReference type="PANTHER" id="PTHR15364:SF0">
    <property type="entry name" value="2'-DEOXYNUCLEOSIDE 5'-PHOSPHATE N-HYDROLASE 1"/>
    <property type="match status" value="1"/>
</dbReference>
<dbReference type="Pfam" id="PF05014">
    <property type="entry name" value="Nuc_deoxyrib_tr"/>
    <property type="match status" value="1"/>
</dbReference>
<dbReference type="GeneID" id="55820112"/>
<dbReference type="GO" id="GO:0009116">
    <property type="term" value="P:nucleoside metabolic process"/>
    <property type="evidence" value="ECO:0007669"/>
    <property type="project" value="UniProtKB-UniRule"/>
</dbReference>
<keyword evidence="8" id="KW-1185">Reference proteome</keyword>
<evidence type="ECO:0000256" key="3">
    <source>
        <dbReference type="ARBA" id="ARBA00023080"/>
    </source>
</evidence>
<feature type="binding site" description="in other chain" evidence="6">
    <location>
        <position position="19"/>
    </location>
    <ligand>
        <name>substrate</name>
        <note>ligand shared between homodimeric partners</note>
    </ligand>
</feature>
<dbReference type="Proteomes" id="UP000509594">
    <property type="component" value="Chromosome"/>
</dbReference>
<dbReference type="GO" id="GO:0070694">
    <property type="term" value="F:5-hydroxymethyl-dUMP N-hydrolase activity"/>
    <property type="evidence" value="ECO:0007669"/>
    <property type="project" value="InterPro"/>
</dbReference>
<dbReference type="GO" id="GO:0009159">
    <property type="term" value="P:deoxyribonucleoside monophosphate catabolic process"/>
    <property type="evidence" value="ECO:0007669"/>
    <property type="project" value="InterPro"/>
</dbReference>
<dbReference type="Gene3D" id="3.40.50.450">
    <property type="match status" value="1"/>
</dbReference>
<feature type="binding site" description="in other chain" evidence="6">
    <location>
        <begin position="4"/>
        <end position="10"/>
    </location>
    <ligand>
        <name>substrate</name>
        <note>ligand shared between homodimeric partners</note>
    </ligand>
</feature>
<evidence type="ECO:0000313" key="8">
    <source>
        <dbReference type="Proteomes" id="UP000509594"/>
    </source>
</evidence>
<dbReference type="InterPro" id="IPR028607">
    <property type="entry name" value="DNPH1"/>
</dbReference>
<dbReference type="PANTHER" id="PTHR15364">
    <property type="entry name" value="2'-DEOXYNUCLEOSIDE 5'-PHOSPHATE N-HYDROLASE 1"/>
    <property type="match status" value="1"/>
</dbReference>
<keyword evidence="7" id="KW-0808">Transferase</keyword>
<protein>
    <recommendedName>
        <fullName evidence="6">Putative 2'-deoxynucleoside 5'-phosphate N-hydrolase 1</fullName>
        <ecNumber evidence="6">3.2.2.-</ecNumber>
    </recommendedName>
</protein>
<keyword evidence="3 6" id="KW-0546">Nucleotide metabolism</keyword>
<evidence type="ECO:0000313" key="7">
    <source>
        <dbReference type="EMBL" id="QLC48865.1"/>
    </source>
</evidence>
<keyword evidence="2 6" id="KW-0378">Hydrolase</keyword>
<comment type="catalytic activity">
    <reaction evidence="5">
        <text>5-hydroxymethyl-dUMP + H2O = 5-hydroxymethyluracil + 2-deoxy-D-ribose 5-phosphate</text>
        <dbReference type="Rhea" id="RHEA:77099"/>
        <dbReference type="ChEBI" id="CHEBI:15377"/>
        <dbReference type="ChEBI" id="CHEBI:16964"/>
        <dbReference type="ChEBI" id="CHEBI:62877"/>
        <dbReference type="ChEBI" id="CHEBI:90409"/>
    </reaction>
    <physiologicalReaction direction="left-to-right" evidence="5">
        <dbReference type="Rhea" id="RHEA:77100"/>
    </physiologicalReaction>
</comment>
<evidence type="ECO:0000256" key="6">
    <source>
        <dbReference type="HAMAP-Rule" id="MF_03036"/>
    </source>
</evidence>
<keyword evidence="4 6" id="KW-0326">Glycosidase</keyword>
<reference evidence="7 8" key="1">
    <citation type="submission" date="2020-06" db="EMBL/GenBank/DDBJ databases">
        <title>Methanolobus halotolerans sp. nov., isolated from a saline lake Tus in Siberia.</title>
        <authorList>
            <person name="Shen Y."/>
            <person name="Chen S.-C."/>
            <person name="Lai M.-C."/>
            <person name="Huang H.-H."/>
            <person name="Chiu H.-H."/>
            <person name="Tang S.-L."/>
            <person name="Rogozin D.Y."/>
            <person name="Degermendzhy A.G."/>
        </authorList>
    </citation>
    <scope>NUCLEOTIDE SEQUENCE [LARGE SCALE GENOMIC DNA]</scope>
    <source>
        <strain evidence="7 8">DSM 21339</strain>
    </source>
</reference>
<dbReference type="GO" id="GO:0016740">
    <property type="term" value="F:transferase activity"/>
    <property type="evidence" value="ECO:0007669"/>
    <property type="project" value="UniProtKB-KW"/>
</dbReference>
<evidence type="ECO:0000256" key="2">
    <source>
        <dbReference type="ARBA" id="ARBA00022801"/>
    </source>
</evidence>
<dbReference type="GO" id="GO:0006163">
    <property type="term" value="P:purine nucleotide metabolic process"/>
    <property type="evidence" value="ECO:0007669"/>
    <property type="project" value="UniProtKB-ARBA"/>
</dbReference>
<sequence>MKIFLSGSIRGGRQMLHIYVKICSLLQEQGHEVLSSHVADPELEERESVMSEEEIFKRDMGFLEKSECLIAEVSMPSIGVGYEICSALRYGLPVLCLHTMQANVSAMILGNTSPDLVIKQYANDQELQEEIASFLSGMKEIQG</sequence>
<feature type="binding site" evidence="6">
    <location>
        <begin position="105"/>
        <end position="107"/>
    </location>
    <ligand>
        <name>substrate</name>
        <note>ligand shared between homodimeric partners</note>
    </ligand>
</feature>
<feature type="binding site" description="in other chain" evidence="6">
    <location>
        <position position="83"/>
    </location>
    <ligand>
        <name>substrate</name>
        <note>ligand shared between homodimeric partners</note>
    </ligand>
</feature>
<gene>
    <name evidence="7" type="ORF">HWN40_00515</name>
</gene>
<dbReference type="HAMAP" id="MF_03036">
    <property type="entry name" value="Nuc_phosphate_hydrolase"/>
    <property type="match status" value="1"/>
</dbReference>
<dbReference type="EMBL" id="CP058215">
    <property type="protein sequence ID" value="QLC48865.1"/>
    <property type="molecule type" value="Genomic_DNA"/>
</dbReference>